<keyword evidence="2" id="KW-1185">Reference proteome</keyword>
<dbReference type="AlphaFoldDB" id="A0A3B5L5B2"/>
<dbReference type="PANTHER" id="PTHR15830">
    <property type="entry name" value="TELOMERE LENGTH REGULATION PROTEIN TEL2 FAMILY MEMBER"/>
    <property type="match status" value="1"/>
</dbReference>
<dbReference type="GO" id="GO:0051083">
    <property type="term" value="P:'de novo' cotranslational protein folding"/>
    <property type="evidence" value="ECO:0007669"/>
    <property type="project" value="TreeGrafter"/>
</dbReference>
<protein>
    <submittedName>
        <fullName evidence="1">TEL2, telomere maintenance 2, homolog (S. cerevisiae)</fullName>
    </submittedName>
</protein>
<dbReference type="InterPro" id="IPR051970">
    <property type="entry name" value="TEL2_Regulation"/>
</dbReference>
<dbReference type="Ensembl" id="ENSXCOT00000002986.1">
    <property type="protein sequence ID" value="ENSXCOP00000002949.1"/>
    <property type="gene ID" value="ENSXCOG00000002347.1"/>
</dbReference>
<accession>A0A3B5L5B2</accession>
<sequence>MPPAPQAVRLKVAQCFRSLSSSADHTDVFDALETLNSYLDDGAESSSTAAEREEFRRTQYTRTLRVLVGQLQAHWTHSLSAAQRSKLWDPLFLKGPPDQALLVLMECKPCFIPPDFCWQLGLYYHFINLMLMSSYVSILILSHVLSIDFDHVSTFKTRQADGFNGNVVWQRVSWRLLQDVPERCMESVLTGLLQVADSSDTFSRIAGNLVLTNKKAQFVLTHKVLLLQYKYEVGQQLTVLRSVSQAWANPSAVKHTPQEQQLYVSKTLLLAASLLTDAELQELRSGAKSNRRNSSTS</sequence>
<name>A0A3B5L5B2_9TELE</name>
<dbReference type="GO" id="GO:0042162">
    <property type="term" value="F:telomeric DNA binding"/>
    <property type="evidence" value="ECO:0007669"/>
    <property type="project" value="TreeGrafter"/>
</dbReference>
<dbReference type="PANTHER" id="PTHR15830:SF10">
    <property type="entry name" value="TELOMERE LENGTH REGULATION PROTEIN TEL2 HOMOLOG"/>
    <property type="match status" value="1"/>
</dbReference>
<reference evidence="1" key="1">
    <citation type="submission" date="2025-08" db="UniProtKB">
        <authorList>
            <consortium name="Ensembl"/>
        </authorList>
    </citation>
    <scope>IDENTIFICATION</scope>
</reference>
<evidence type="ECO:0000313" key="2">
    <source>
        <dbReference type="Proteomes" id="UP000261380"/>
    </source>
</evidence>
<evidence type="ECO:0000313" key="1">
    <source>
        <dbReference type="Ensembl" id="ENSXCOP00000002949.1"/>
    </source>
</evidence>
<dbReference type="Proteomes" id="UP000261380">
    <property type="component" value="Unplaced"/>
</dbReference>
<organism evidence="1 2">
    <name type="scientific">Xiphophorus couchianus</name>
    <name type="common">Monterrey platyfish</name>
    <dbReference type="NCBI Taxonomy" id="32473"/>
    <lineage>
        <taxon>Eukaryota</taxon>
        <taxon>Metazoa</taxon>
        <taxon>Chordata</taxon>
        <taxon>Craniata</taxon>
        <taxon>Vertebrata</taxon>
        <taxon>Euteleostomi</taxon>
        <taxon>Actinopterygii</taxon>
        <taxon>Neopterygii</taxon>
        <taxon>Teleostei</taxon>
        <taxon>Neoteleostei</taxon>
        <taxon>Acanthomorphata</taxon>
        <taxon>Ovalentaria</taxon>
        <taxon>Atherinomorphae</taxon>
        <taxon>Cyprinodontiformes</taxon>
        <taxon>Poeciliidae</taxon>
        <taxon>Poeciliinae</taxon>
        <taxon>Xiphophorus</taxon>
    </lineage>
</organism>
<dbReference type="GO" id="GO:0051879">
    <property type="term" value="F:Hsp90 protein binding"/>
    <property type="evidence" value="ECO:0007669"/>
    <property type="project" value="TreeGrafter"/>
</dbReference>
<reference evidence="1" key="2">
    <citation type="submission" date="2025-09" db="UniProtKB">
        <authorList>
            <consortium name="Ensembl"/>
        </authorList>
    </citation>
    <scope>IDENTIFICATION</scope>
</reference>
<dbReference type="GO" id="GO:0005829">
    <property type="term" value="C:cytosol"/>
    <property type="evidence" value="ECO:0007669"/>
    <property type="project" value="TreeGrafter"/>
</dbReference>
<proteinExistence type="predicted"/>
<dbReference type="GeneTree" id="ENSGT00390000006698"/>